<keyword evidence="4" id="KW-1185">Reference proteome</keyword>
<dbReference type="InterPro" id="IPR053209">
    <property type="entry name" value="Gramillin-biosynth_MTr"/>
</dbReference>
<feature type="region of interest" description="Disordered" evidence="1">
    <location>
        <begin position="385"/>
        <end position="425"/>
    </location>
</feature>
<dbReference type="PROSITE" id="PS50280">
    <property type="entry name" value="SET"/>
    <property type="match status" value="1"/>
</dbReference>
<sequence>MDDLLKGLLNLGVGLPSTDQVVELLESDVKSTQSLAQLLALTTSSAEKDDNNHNNPSSAVDLMGAELLTDAVNAILANFKSSIDGAKAAFQREEAQLDKPTKVKAIPRKAQLSKHEAALVRMRNMSALAGHDRTRLVFDGGKSHCSSGRLARMRRIGVAEMTLVPKVYRDAYLVVRLIAEPISYQGVQLLGEDPKGDLISIAISHVSCTPLTSHEASCNFPTGTLLAVKEPFLSLDHTVRAVPSKPGIGVRVDSPTDIIFLSGEDEALRDVQWATPLNSGPAVALDHRITWLRDPPLAAWLANGAPSPAPYSSSQEILHLLERLLVFSRPGAAWRELCGARKAGLVDDRAKDAMEIEGRIRYLCEDFLGAADAFSESRRVRGALSSQSALSGHSPPAVDDASLEKSRSQAARQASLQKDPPSSSEISSLYFAASSGARKLDARTYIGPVEVRDIPGAGRGLILTEDVEPGRIILLCRAVEPQYSSATQCVRVNLEMGLVSTTSQIRAQTALIHALVDRPELQLPVLGLTAGPSLPYSEWVRLPYPLHLPRAPSVEHAESYERPPVDAAYIDGVLRFNAFGPSPPSACTRSSGSLSSTSTSSSQPRRPLEDGRRTMPHPLPALLNHSCYPNVSTTFHGDVLLSRALRRLKAGTEVLHQYVQGEQAHAVRKAQLSKHDFQCACYLCNLDMSDTPENRSERARIVAGELPAVLERSRVVLKMRQEPSKSDDREIEAHQDVAEALEGFAKRIDETYAEHRGDVRPDLFDVFHSRAAHLAIYDQSAAIQCELSALRSVGAIVAVETRPDSQHALSQLPALHLDGALTAMLHISRLFAQLTQPTQSKSWARTAAWAHECIVGGGLCVLQDRFGSLWNDVIRLCDGDEEAIST</sequence>
<dbReference type="PANTHER" id="PTHR47643">
    <property type="entry name" value="TPR DOMAIN PROTEIN (AFU_ORTHOLOGUE AFUA_5G12710)"/>
    <property type="match status" value="1"/>
</dbReference>
<organism evidence="3 4">
    <name type="scientific">Ceraceosorus guamensis</name>
    <dbReference type="NCBI Taxonomy" id="1522189"/>
    <lineage>
        <taxon>Eukaryota</taxon>
        <taxon>Fungi</taxon>
        <taxon>Dikarya</taxon>
        <taxon>Basidiomycota</taxon>
        <taxon>Ustilaginomycotina</taxon>
        <taxon>Exobasidiomycetes</taxon>
        <taxon>Ceraceosorales</taxon>
        <taxon>Ceraceosoraceae</taxon>
        <taxon>Ceraceosorus</taxon>
    </lineage>
</organism>
<accession>A0A316W4B6</accession>
<dbReference type="EMBL" id="KZ819369">
    <property type="protein sequence ID" value="PWN43471.1"/>
    <property type="molecule type" value="Genomic_DNA"/>
</dbReference>
<dbReference type="GeneID" id="37033646"/>
<dbReference type="RefSeq" id="XP_025370631.1">
    <property type="nucleotide sequence ID" value="XM_025511776.1"/>
</dbReference>
<dbReference type="SUPFAM" id="SSF82199">
    <property type="entry name" value="SET domain"/>
    <property type="match status" value="1"/>
</dbReference>
<dbReference type="STRING" id="1522189.A0A316W4B6"/>
<evidence type="ECO:0000313" key="4">
    <source>
        <dbReference type="Proteomes" id="UP000245783"/>
    </source>
</evidence>
<dbReference type="InterPro" id="IPR046341">
    <property type="entry name" value="SET_dom_sf"/>
</dbReference>
<feature type="domain" description="SET" evidence="2">
    <location>
        <begin position="447"/>
        <end position="659"/>
    </location>
</feature>
<feature type="region of interest" description="Disordered" evidence="1">
    <location>
        <begin position="584"/>
        <end position="616"/>
    </location>
</feature>
<dbReference type="Pfam" id="PF00856">
    <property type="entry name" value="SET"/>
    <property type="match status" value="1"/>
</dbReference>
<dbReference type="AlphaFoldDB" id="A0A316W4B6"/>
<dbReference type="Gene3D" id="2.170.270.10">
    <property type="entry name" value="SET domain"/>
    <property type="match status" value="1"/>
</dbReference>
<dbReference type="InterPro" id="IPR001214">
    <property type="entry name" value="SET_dom"/>
</dbReference>
<dbReference type="InParanoid" id="A0A316W4B6"/>
<protein>
    <recommendedName>
        <fullName evidence="2">SET domain-containing protein</fullName>
    </recommendedName>
</protein>
<dbReference type="Proteomes" id="UP000245783">
    <property type="component" value="Unassembled WGS sequence"/>
</dbReference>
<name>A0A316W4B6_9BASI</name>
<evidence type="ECO:0000259" key="2">
    <source>
        <dbReference type="PROSITE" id="PS50280"/>
    </source>
</evidence>
<feature type="compositionally biased region" description="Low complexity" evidence="1">
    <location>
        <begin position="585"/>
        <end position="602"/>
    </location>
</feature>
<gene>
    <name evidence="3" type="ORF">IE81DRAFT_288609</name>
</gene>
<evidence type="ECO:0000256" key="1">
    <source>
        <dbReference type="SAM" id="MobiDB-lite"/>
    </source>
</evidence>
<reference evidence="3 4" key="1">
    <citation type="journal article" date="2018" name="Mol. Biol. Evol.">
        <title>Broad Genomic Sampling Reveals a Smut Pathogenic Ancestry of the Fungal Clade Ustilaginomycotina.</title>
        <authorList>
            <person name="Kijpornyongpan T."/>
            <person name="Mondo S.J."/>
            <person name="Barry K."/>
            <person name="Sandor L."/>
            <person name="Lee J."/>
            <person name="Lipzen A."/>
            <person name="Pangilinan J."/>
            <person name="LaButti K."/>
            <person name="Hainaut M."/>
            <person name="Henrissat B."/>
            <person name="Grigoriev I.V."/>
            <person name="Spatafora J.W."/>
            <person name="Aime M.C."/>
        </authorList>
    </citation>
    <scope>NUCLEOTIDE SEQUENCE [LARGE SCALE GENOMIC DNA]</scope>
    <source>
        <strain evidence="3 4">MCA 4658</strain>
    </source>
</reference>
<feature type="compositionally biased region" description="Polar residues" evidence="1">
    <location>
        <begin position="408"/>
        <end position="425"/>
    </location>
</feature>
<dbReference type="OrthoDB" id="5945798at2759"/>
<dbReference type="PANTHER" id="PTHR47643:SF2">
    <property type="entry name" value="TPR DOMAIN PROTEIN (AFU_ORTHOLOGUE AFUA_5G12710)"/>
    <property type="match status" value="1"/>
</dbReference>
<evidence type="ECO:0000313" key="3">
    <source>
        <dbReference type="EMBL" id="PWN43471.1"/>
    </source>
</evidence>
<proteinExistence type="predicted"/>